<keyword evidence="2" id="KW-1185">Reference proteome</keyword>
<dbReference type="PANTHER" id="PTHR31170:SF25">
    <property type="entry name" value="BNAA09G04570D PROTEIN"/>
    <property type="match status" value="1"/>
</dbReference>
<protein>
    <submittedName>
        <fullName evidence="1">Uncharacterized protein</fullName>
    </submittedName>
</protein>
<gene>
    <name evidence="1" type="ORF">Goshw_011868</name>
</gene>
<name>A0A7J9N404_GOSSC</name>
<reference evidence="1 2" key="1">
    <citation type="journal article" date="2019" name="Genome Biol. Evol.">
        <title>Insights into the evolution of the New World diploid cottons (Gossypium, subgenus Houzingenia) based on genome sequencing.</title>
        <authorList>
            <person name="Grover C.E."/>
            <person name="Arick M.A. 2nd"/>
            <person name="Thrash A."/>
            <person name="Conover J.L."/>
            <person name="Sanders W.S."/>
            <person name="Peterson D.G."/>
            <person name="Frelichowski J.E."/>
            <person name="Scheffler J.A."/>
            <person name="Scheffler B.E."/>
            <person name="Wendel J.F."/>
        </authorList>
    </citation>
    <scope>NUCLEOTIDE SEQUENCE [LARGE SCALE GENOMIC DNA]</scope>
    <source>
        <strain evidence="1">1</strain>
        <tissue evidence="1">Leaf</tissue>
    </source>
</reference>
<dbReference type="Pfam" id="PF03140">
    <property type="entry name" value="DUF247"/>
    <property type="match status" value="1"/>
</dbReference>
<proteinExistence type="predicted"/>
<dbReference type="PANTHER" id="PTHR31170">
    <property type="entry name" value="BNAC04G53230D PROTEIN"/>
    <property type="match status" value="1"/>
</dbReference>
<evidence type="ECO:0000313" key="1">
    <source>
        <dbReference type="EMBL" id="MBA0877948.1"/>
    </source>
</evidence>
<accession>A0A7J9N404</accession>
<dbReference type="Proteomes" id="UP000593576">
    <property type="component" value="Unassembled WGS sequence"/>
</dbReference>
<comment type="caution">
    <text evidence="1">The sequence shown here is derived from an EMBL/GenBank/DDBJ whole genome shotgun (WGS) entry which is preliminary data.</text>
</comment>
<sequence>MPSATELEDAGIHLLSVSIPEMQIQEQWKECMFGITFDNGTKELKIPTLQVDDFTERLFRNSMAYEQFFPWEVPTYFVDYVVFIDDLINTSKDVELLRKSGIIDNLLGNDEAVTQMFNKLCNSIHYSPEGFYYNEIANQVNVRPLRETLEHMEGKVKERLFSHSLVAHIISCCACLAPAYYTTDYIFDSFL</sequence>
<evidence type="ECO:0000313" key="2">
    <source>
        <dbReference type="Proteomes" id="UP000593576"/>
    </source>
</evidence>
<dbReference type="InterPro" id="IPR004158">
    <property type="entry name" value="DUF247_pln"/>
</dbReference>
<organism evidence="1 2">
    <name type="scientific">Gossypium schwendimanii</name>
    <name type="common">Cotton</name>
    <dbReference type="NCBI Taxonomy" id="34291"/>
    <lineage>
        <taxon>Eukaryota</taxon>
        <taxon>Viridiplantae</taxon>
        <taxon>Streptophyta</taxon>
        <taxon>Embryophyta</taxon>
        <taxon>Tracheophyta</taxon>
        <taxon>Spermatophyta</taxon>
        <taxon>Magnoliopsida</taxon>
        <taxon>eudicotyledons</taxon>
        <taxon>Gunneridae</taxon>
        <taxon>Pentapetalae</taxon>
        <taxon>rosids</taxon>
        <taxon>malvids</taxon>
        <taxon>Malvales</taxon>
        <taxon>Malvaceae</taxon>
        <taxon>Malvoideae</taxon>
        <taxon>Gossypium</taxon>
    </lineage>
</organism>
<dbReference type="OrthoDB" id="1001983at2759"/>
<dbReference type="EMBL" id="JABFAF010270005">
    <property type="protein sequence ID" value="MBA0877948.1"/>
    <property type="molecule type" value="Genomic_DNA"/>
</dbReference>
<dbReference type="AlphaFoldDB" id="A0A7J9N404"/>